<dbReference type="AlphaFoldDB" id="A0A3B1C705"/>
<gene>
    <name evidence="1" type="ORF">MNBD_NITROSPIRAE01-1747</name>
</gene>
<evidence type="ECO:0000313" key="1">
    <source>
        <dbReference type="EMBL" id="VAX25939.1"/>
    </source>
</evidence>
<dbReference type="EMBL" id="UOGF01000004">
    <property type="protein sequence ID" value="VAX25939.1"/>
    <property type="molecule type" value="Genomic_DNA"/>
</dbReference>
<reference evidence="1" key="1">
    <citation type="submission" date="2018-06" db="EMBL/GenBank/DDBJ databases">
        <authorList>
            <person name="Zhirakovskaya E."/>
        </authorList>
    </citation>
    <scope>NUCLEOTIDE SEQUENCE</scope>
</reference>
<proteinExistence type="predicted"/>
<evidence type="ECO:0008006" key="2">
    <source>
        <dbReference type="Google" id="ProtNLM"/>
    </source>
</evidence>
<organism evidence="1">
    <name type="scientific">hydrothermal vent metagenome</name>
    <dbReference type="NCBI Taxonomy" id="652676"/>
    <lineage>
        <taxon>unclassified sequences</taxon>
        <taxon>metagenomes</taxon>
        <taxon>ecological metagenomes</taxon>
    </lineage>
</organism>
<sequence length="175" mass="19755">MAHWWGSSRMFTLPWIAVNGVHKVINREDESIDSIWAEYLKFNAFNGALWKLSENSYCSIYYAYENLVVNLLSKISGCPVRVTDRNFFSTFVSHFDESTVGKVWGSPKVSLAKEVRNSIVHNGGKATEKLLKLKYSGLVEDGEVFISASVTRCLYDDLKPLVNIVINEAVYSKSS</sequence>
<accession>A0A3B1C705</accession>
<protein>
    <recommendedName>
        <fullName evidence="2">RiboL-PSP-HEPN domain-containing protein</fullName>
    </recommendedName>
</protein>
<name>A0A3B1C705_9ZZZZ</name>